<evidence type="ECO:0000313" key="1">
    <source>
        <dbReference type="EMBL" id="KAA6325309.1"/>
    </source>
</evidence>
<sequence>MSKQRLSVHTALSLLKSQLRKDEKFSQGGRLYALYQIAKGRSAGELEDLYNVSHKR</sequence>
<dbReference type="AlphaFoldDB" id="A0A5J4QVM0"/>
<accession>A0A5J4QVM0</accession>
<organism evidence="1">
    <name type="scientific">termite gut metagenome</name>
    <dbReference type="NCBI Taxonomy" id="433724"/>
    <lineage>
        <taxon>unclassified sequences</taxon>
        <taxon>metagenomes</taxon>
        <taxon>organismal metagenomes</taxon>
    </lineage>
</organism>
<comment type="caution">
    <text evidence="1">The sequence shown here is derived from an EMBL/GenBank/DDBJ whole genome shotgun (WGS) entry which is preliminary data.</text>
</comment>
<dbReference type="EMBL" id="SNRY01002389">
    <property type="protein sequence ID" value="KAA6325309.1"/>
    <property type="molecule type" value="Genomic_DNA"/>
</dbReference>
<proteinExistence type="predicted"/>
<name>A0A5J4QVM0_9ZZZZ</name>
<gene>
    <name evidence="1" type="ORF">EZS27_025458</name>
</gene>
<protein>
    <submittedName>
        <fullName evidence="1">Uncharacterized protein</fullName>
    </submittedName>
</protein>
<reference evidence="1" key="1">
    <citation type="submission" date="2019-03" db="EMBL/GenBank/DDBJ databases">
        <title>Single cell metagenomics reveals metabolic interactions within the superorganism composed of flagellate Streblomastix strix and complex community of Bacteroidetes bacteria on its surface.</title>
        <authorList>
            <person name="Treitli S.C."/>
            <person name="Kolisko M."/>
            <person name="Husnik F."/>
            <person name="Keeling P."/>
            <person name="Hampl V."/>
        </authorList>
    </citation>
    <scope>NUCLEOTIDE SEQUENCE</scope>
    <source>
        <strain evidence="1">STM</strain>
    </source>
</reference>